<comment type="cofactor">
    <cofactor evidence="1 8">
        <name>heme</name>
        <dbReference type="ChEBI" id="CHEBI:30413"/>
    </cofactor>
</comment>
<evidence type="ECO:0000256" key="10">
    <source>
        <dbReference type="SAM" id="Phobius"/>
    </source>
</evidence>
<dbReference type="Gene3D" id="1.10.630.10">
    <property type="entry name" value="Cytochrome P450"/>
    <property type="match status" value="1"/>
</dbReference>
<dbReference type="GO" id="GO:0020037">
    <property type="term" value="F:heme binding"/>
    <property type="evidence" value="ECO:0007669"/>
    <property type="project" value="InterPro"/>
</dbReference>
<sequence length="526" mass="59974">MANLSPPQYYFAAAGVLAFIYIVYRIRQSPRLPPGPRKLPLIGNLHQLGDKPMHVTCQEWHRQYGPLIHLQLGLDRIIVVGNAQVARDLLDKKGAIYSSRPRFTMAHDCVTRGFHTATLPYGPRWRLHNRLQLSVLNKRMVMKCRQFQEFESLQLMHEMLFTNEFHPRYQRWSNSLLTGLAYGQRLVKGDECNIHEMEHISAVFRRIFATGTWLVDLFPALNHLPRALAPWKVKADEHYSRTVGLFKQNTDEALRKSSFNWCKNITSLKEAQGLPRDEVNFLIGVMAEAGGDTTGVVLDMFTLAALMYPEAIARAQEEIDRVVGTDRLPSFEDVDKLPYVAAMIKESLRWHPAAPFGLPHSVTEDDTYNGYDIPKGTTVIASQWSINFDPETFPDPLEFRPERYLENPNLPVSAFGFGRRACVGRHFAMDSLFISVSRLLWGFRISKIKEGKDGAAAVPVWSFEADGALLRPAPFKALFSVRDVERHRIIVKDWADVEKDAEVYYNNIDAKFDDSVDDAALLQEKV</sequence>
<keyword evidence="6 8" id="KW-0408">Iron</keyword>
<comment type="caution">
    <text evidence="11">The sequence shown here is derived from an EMBL/GenBank/DDBJ whole genome shotgun (WGS) entry which is preliminary data.</text>
</comment>
<dbReference type="PANTHER" id="PTHR46300">
    <property type="entry name" value="P450, PUTATIVE (EUROFUNG)-RELATED-RELATED"/>
    <property type="match status" value="1"/>
</dbReference>
<comment type="similarity">
    <text evidence="2 9">Belongs to the cytochrome P450 family.</text>
</comment>
<evidence type="ECO:0000256" key="2">
    <source>
        <dbReference type="ARBA" id="ARBA00010617"/>
    </source>
</evidence>
<evidence type="ECO:0008006" key="13">
    <source>
        <dbReference type="Google" id="ProtNLM"/>
    </source>
</evidence>
<dbReference type="InterPro" id="IPR001128">
    <property type="entry name" value="Cyt_P450"/>
</dbReference>
<organism evidence="11 12">
    <name type="scientific">Aspergillus nanangensis</name>
    <dbReference type="NCBI Taxonomy" id="2582783"/>
    <lineage>
        <taxon>Eukaryota</taxon>
        <taxon>Fungi</taxon>
        <taxon>Dikarya</taxon>
        <taxon>Ascomycota</taxon>
        <taxon>Pezizomycotina</taxon>
        <taxon>Eurotiomycetes</taxon>
        <taxon>Eurotiomycetidae</taxon>
        <taxon>Eurotiales</taxon>
        <taxon>Aspergillaceae</taxon>
        <taxon>Aspergillus</taxon>
        <taxon>Aspergillus subgen. Circumdati</taxon>
    </lineage>
</organism>
<dbReference type="GO" id="GO:0005506">
    <property type="term" value="F:iron ion binding"/>
    <property type="evidence" value="ECO:0007669"/>
    <property type="project" value="InterPro"/>
</dbReference>
<keyword evidence="12" id="KW-1185">Reference proteome</keyword>
<dbReference type="InterPro" id="IPR017972">
    <property type="entry name" value="Cyt_P450_CS"/>
</dbReference>
<dbReference type="Proteomes" id="UP001194746">
    <property type="component" value="Unassembled WGS sequence"/>
</dbReference>
<evidence type="ECO:0000256" key="9">
    <source>
        <dbReference type="RuleBase" id="RU000461"/>
    </source>
</evidence>
<keyword evidence="10" id="KW-0472">Membrane</keyword>
<evidence type="ECO:0000313" key="12">
    <source>
        <dbReference type="Proteomes" id="UP001194746"/>
    </source>
</evidence>
<dbReference type="PRINTS" id="PR00463">
    <property type="entry name" value="EP450I"/>
</dbReference>
<dbReference type="InterPro" id="IPR036396">
    <property type="entry name" value="Cyt_P450_sf"/>
</dbReference>
<dbReference type="AlphaFoldDB" id="A0AAD4GZ69"/>
<feature type="transmembrane region" description="Helical" evidence="10">
    <location>
        <begin position="6"/>
        <end position="24"/>
    </location>
</feature>
<keyword evidence="5 9" id="KW-0560">Oxidoreductase</keyword>
<proteinExistence type="inferred from homology"/>
<evidence type="ECO:0000256" key="3">
    <source>
        <dbReference type="ARBA" id="ARBA00022617"/>
    </source>
</evidence>
<dbReference type="PRINTS" id="PR00385">
    <property type="entry name" value="P450"/>
</dbReference>
<reference evidence="11" key="2">
    <citation type="submission" date="2020-02" db="EMBL/GenBank/DDBJ databases">
        <authorList>
            <person name="Gilchrist C.L.M."/>
            <person name="Chooi Y.-H."/>
        </authorList>
    </citation>
    <scope>NUCLEOTIDE SEQUENCE</scope>
    <source>
        <strain evidence="11">MST-FP2251</strain>
    </source>
</reference>
<keyword evidence="10" id="KW-1133">Transmembrane helix</keyword>
<dbReference type="SUPFAM" id="SSF48264">
    <property type="entry name" value="Cytochrome P450"/>
    <property type="match status" value="1"/>
</dbReference>
<dbReference type="CDD" id="cd11065">
    <property type="entry name" value="CYP64-like"/>
    <property type="match status" value="1"/>
</dbReference>
<keyword evidence="3 8" id="KW-0349">Heme</keyword>
<reference evidence="11" key="1">
    <citation type="journal article" date="2019" name="Beilstein J. Org. Chem.">
        <title>Nanangenines: drimane sesquiterpenoids as the dominant metabolite cohort of a novel Australian fungus, Aspergillus nanangensis.</title>
        <authorList>
            <person name="Lacey H.J."/>
            <person name="Gilchrist C.L.M."/>
            <person name="Crombie A."/>
            <person name="Kalaitzis J.A."/>
            <person name="Vuong D."/>
            <person name="Rutledge P.J."/>
            <person name="Turner P."/>
            <person name="Pitt J.I."/>
            <person name="Lacey E."/>
            <person name="Chooi Y.H."/>
            <person name="Piggott A.M."/>
        </authorList>
    </citation>
    <scope>NUCLEOTIDE SEQUENCE</scope>
    <source>
        <strain evidence="11">MST-FP2251</strain>
    </source>
</reference>
<accession>A0AAD4GZ69</accession>
<evidence type="ECO:0000256" key="7">
    <source>
        <dbReference type="ARBA" id="ARBA00023033"/>
    </source>
</evidence>
<evidence type="ECO:0000256" key="5">
    <source>
        <dbReference type="ARBA" id="ARBA00023002"/>
    </source>
</evidence>
<gene>
    <name evidence="11" type="ORF">FE257_006544</name>
</gene>
<protein>
    <recommendedName>
        <fullName evidence="13">Cytochrome P450</fullName>
    </recommendedName>
</protein>
<dbReference type="PANTHER" id="PTHR46300:SF1">
    <property type="entry name" value="P450, PUTATIVE (EUROFUNG)-RELATED"/>
    <property type="match status" value="1"/>
</dbReference>
<dbReference type="GO" id="GO:0016705">
    <property type="term" value="F:oxidoreductase activity, acting on paired donors, with incorporation or reduction of molecular oxygen"/>
    <property type="evidence" value="ECO:0007669"/>
    <property type="project" value="InterPro"/>
</dbReference>
<evidence type="ECO:0000256" key="4">
    <source>
        <dbReference type="ARBA" id="ARBA00022723"/>
    </source>
</evidence>
<dbReference type="Pfam" id="PF00067">
    <property type="entry name" value="p450"/>
    <property type="match status" value="1"/>
</dbReference>
<name>A0AAD4GZ69_ASPNN</name>
<keyword evidence="7 9" id="KW-0503">Monooxygenase</keyword>
<dbReference type="EMBL" id="VCAU01000003">
    <property type="protein sequence ID" value="KAF9894656.1"/>
    <property type="molecule type" value="Genomic_DNA"/>
</dbReference>
<evidence type="ECO:0000256" key="1">
    <source>
        <dbReference type="ARBA" id="ARBA00001971"/>
    </source>
</evidence>
<keyword evidence="4 8" id="KW-0479">Metal-binding</keyword>
<keyword evidence="10" id="KW-0812">Transmembrane</keyword>
<dbReference type="InterPro" id="IPR002401">
    <property type="entry name" value="Cyt_P450_E_grp-I"/>
</dbReference>
<evidence type="ECO:0000256" key="8">
    <source>
        <dbReference type="PIRSR" id="PIRSR602401-1"/>
    </source>
</evidence>
<evidence type="ECO:0000313" key="11">
    <source>
        <dbReference type="EMBL" id="KAF9894656.1"/>
    </source>
</evidence>
<dbReference type="GO" id="GO:0004497">
    <property type="term" value="F:monooxygenase activity"/>
    <property type="evidence" value="ECO:0007669"/>
    <property type="project" value="UniProtKB-KW"/>
</dbReference>
<dbReference type="InterPro" id="IPR050364">
    <property type="entry name" value="Cytochrome_P450_fung"/>
</dbReference>
<dbReference type="PROSITE" id="PS00086">
    <property type="entry name" value="CYTOCHROME_P450"/>
    <property type="match status" value="1"/>
</dbReference>
<feature type="binding site" description="axial binding residue" evidence="8">
    <location>
        <position position="422"/>
    </location>
    <ligand>
        <name>heme</name>
        <dbReference type="ChEBI" id="CHEBI:30413"/>
    </ligand>
    <ligandPart>
        <name>Fe</name>
        <dbReference type="ChEBI" id="CHEBI:18248"/>
    </ligandPart>
</feature>
<evidence type="ECO:0000256" key="6">
    <source>
        <dbReference type="ARBA" id="ARBA00023004"/>
    </source>
</evidence>